<accession>A0A8H3YV38</accession>
<feature type="compositionally biased region" description="Low complexity" evidence="1">
    <location>
        <begin position="164"/>
        <end position="176"/>
    </location>
</feature>
<keyword evidence="2" id="KW-0812">Transmembrane</keyword>
<feature type="region of interest" description="Disordered" evidence="1">
    <location>
        <begin position="242"/>
        <end position="388"/>
    </location>
</feature>
<feature type="compositionally biased region" description="Gly residues" evidence="1">
    <location>
        <begin position="333"/>
        <end position="343"/>
    </location>
</feature>
<dbReference type="Proteomes" id="UP000447873">
    <property type="component" value="Unassembled WGS sequence"/>
</dbReference>
<keyword evidence="2" id="KW-1133">Transmembrane helix</keyword>
<reference evidence="3 4" key="1">
    <citation type="submission" date="2018-12" db="EMBL/GenBank/DDBJ databases">
        <title>Venturia inaequalis Genome Resource.</title>
        <authorList>
            <person name="Lichtner F.J."/>
        </authorList>
    </citation>
    <scope>NUCLEOTIDE SEQUENCE [LARGE SCALE GENOMIC DNA]</scope>
    <source>
        <strain evidence="3 4">120213</strain>
    </source>
</reference>
<feature type="compositionally biased region" description="Basic and acidic residues" evidence="1">
    <location>
        <begin position="467"/>
        <end position="495"/>
    </location>
</feature>
<feature type="region of interest" description="Disordered" evidence="1">
    <location>
        <begin position="161"/>
        <end position="186"/>
    </location>
</feature>
<evidence type="ECO:0000256" key="2">
    <source>
        <dbReference type="SAM" id="Phobius"/>
    </source>
</evidence>
<sequence length="515" mass="57374">MSNPQPTSKEPSPPSTTETATRTVPISLIAFIYLTLSLLVLSFLWFCYVMVRIQRLGRFENWGLPPEERKEKREEERRRVVGVRWVWVACLRVVRRGVGMVRGGSGGGGGEGVDGAEEMEMEMEMEERNRLERMHTQRRARQKSLASRKRDILREIEKLKAEGSFSSSSSSSLASSGQAGREKNAPVLDFSIDLSVIEKRDGNTYDMEAQPPHPHPHPHPQSSTTSAQIRKLQEELQQLENNPEAANVTSNMPTQTQFSKPLPELPHFNPRLHTQQLPQTPSFENINLDSPPSGGTVTDSENDKTLVNTSQRNHPIFHHPSLTNGRLNTPASQGGGFPSGQGGALRRHPSQAGPNERANPRPAFPYQETPRTSGNKWRHNDSDSDNDVAGDEEAIFTLFAARAREFEAGDPVPRWRVRAPPAENYGAAEDVPGFSVSAGPMRPWTPQVGDEGRLANDYMEERRVAGENVEGRRGGNQELPVVERPENAHMPRKTDPGGTFLIGDSDDEVEKRIRN</sequence>
<keyword evidence="2" id="KW-0472">Membrane</keyword>
<dbReference type="EMBL" id="WNWS01000205">
    <property type="protein sequence ID" value="KAE9974980.1"/>
    <property type="molecule type" value="Genomic_DNA"/>
</dbReference>
<comment type="caution">
    <text evidence="3">The sequence shown here is derived from an EMBL/GenBank/DDBJ whole genome shotgun (WGS) entry which is preliminary data.</text>
</comment>
<protein>
    <submittedName>
        <fullName evidence="3">Uncharacterized protein</fullName>
    </submittedName>
</protein>
<dbReference type="AlphaFoldDB" id="A0A8H3YV38"/>
<evidence type="ECO:0000313" key="4">
    <source>
        <dbReference type="Proteomes" id="UP000447873"/>
    </source>
</evidence>
<feature type="region of interest" description="Disordered" evidence="1">
    <location>
        <begin position="1"/>
        <end position="20"/>
    </location>
</feature>
<evidence type="ECO:0000256" key="1">
    <source>
        <dbReference type="SAM" id="MobiDB-lite"/>
    </source>
</evidence>
<organism evidence="3 4">
    <name type="scientific">Venturia inaequalis</name>
    <name type="common">Apple scab fungus</name>
    <dbReference type="NCBI Taxonomy" id="5025"/>
    <lineage>
        <taxon>Eukaryota</taxon>
        <taxon>Fungi</taxon>
        <taxon>Dikarya</taxon>
        <taxon>Ascomycota</taxon>
        <taxon>Pezizomycotina</taxon>
        <taxon>Dothideomycetes</taxon>
        <taxon>Pleosporomycetidae</taxon>
        <taxon>Venturiales</taxon>
        <taxon>Venturiaceae</taxon>
        <taxon>Venturia</taxon>
    </lineage>
</organism>
<feature type="region of interest" description="Disordered" evidence="1">
    <location>
        <begin position="127"/>
        <end position="147"/>
    </location>
</feature>
<evidence type="ECO:0000313" key="3">
    <source>
        <dbReference type="EMBL" id="KAE9974980.1"/>
    </source>
</evidence>
<feature type="region of interest" description="Disordered" evidence="1">
    <location>
        <begin position="467"/>
        <end position="515"/>
    </location>
</feature>
<name>A0A8H3YV38_VENIN</name>
<feature type="compositionally biased region" description="Polar residues" evidence="1">
    <location>
        <begin position="247"/>
        <end position="259"/>
    </location>
</feature>
<feature type="compositionally biased region" description="Polar residues" evidence="1">
    <location>
        <begin position="272"/>
        <end position="313"/>
    </location>
</feature>
<gene>
    <name evidence="3" type="ORF">EG328_003517</name>
</gene>
<proteinExistence type="predicted"/>
<feature type="region of interest" description="Disordered" evidence="1">
    <location>
        <begin position="204"/>
        <end position="228"/>
    </location>
</feature>
<feature type="transmembrane region" description="Helical" evidence="2">
    <location>
        <begin position="26"/>
        <end position="51"/>
    </location>
</feature>